<dbReference type="Proteomes" id="UP001060085">
    <property type="component" value="Linkage Group LG05"/>
</dbReference>
<evidence type="ECO:0000313" key="2">
    <source>
        <dbReference type="Proteomes" id="UP001060085"/>
    </source>
</evidence>
<accession>A0ACC0AMZ2</accession>
<evidence type="ECO:0000313" key="1">
    <source>
        <dbReference type="EMBL" id="KAI5662338.1"/>
    </source>
</evidence>
<organism evidence="1 2">
    <name type="scientific">Catharanthus roseus</name>
    <name type="common">Madagascar periwinkle</name>
    <name type="synonym">Vinca rosea</name>
    <dbReference type="NCBI Taxonomy" id="4058"/>
    <lineage>
        <taxon>Eukaryota</taxon>
        <taxon>Viridiplantae</taxon>
        <taxon>Streptophyta</taxon>
        <taxon>Embryophyta</taxon>
        <taxon>Tracheophyta</taxon>
        <taxon>Spermatophyta</taxon>
        <taxon>Magnoliopsida</taxon>
        <taxon>eudicotyledons</taxon>
        <taxon>Gunneridae</taxon>
        <taxon>Pentapetalae</taxon>
        <taxon>asterids</taxon>
        <taxon>lamiids</taxon>
        <taxon>Gentianales</taxon>
        <taxon>Apocynaceae</taxon>
        <taxon>Rauvolfioideae</taxon>
        <taxon>Vinceae</taxon>
        <taxon>Catharanthinae</taxon>
        <taxon>Catharanthus</taxon>
    </lineage>
</organism>
<reference evidence="2" key="1">
    <citation type="journal article" date="2023" name="Nat. Plants">
        <title>Single-cell RNA sequencing provides a high-resolution roadmap for understanding the multicellular compartmentation of specialized metabolism.</title>
        <authorList>
            <person name="Sun S."/>
            <person name="Shen X."/>
            <person name="Li Y."/>
            <person name="Li Y."/>
            <person name="Wang S."/>
            <person name="Li R."/>
            <person name="Zhang H."/>
            <person name="Shen G."/>
            <person name="Guo B."/>
            <person name="Wei J."/>
            <person name="Xu J."/>
            <person name="St-Pierre B."/>
            <person name="Chen S."/>
            <person name="Sun C."/>
        </authorList>
    </citation>
    <scope>NUCLEOTIDE SEQUENCE [LARGE SCALE GENOMIC DNA]</scope>
</reference>
<sequence>MKLANLCCACCMYPHKLLSFSIQASWTVAKDIEGTCDKLLLPLWCSVITAVTTTNSLEHQLLVSWNGKGRSKPAATTRKKRNRKRGQPKKELKRAAIGKRKRKPTALKGPNKGNKKNGHKKKKISSHRNNKEEKWGLPQIKKNRRKRSSRKTEGGELHKRKEHI</sequence>
<proteinExistence type="predicted"/>
<protein>
    <submittedName>
        <fullName evidence="1">Uncharacterized protein</fullName>
    </submittedName>
</protein>
<name>A0ACC0AMZ2_CATRO</name>
<gene>
    <name evidence="1" type="ORF">M9H77_21661</name>
</gene>
<keyword evidence="2" id="KW-1185">Reference proteome</keyword>
<comment type="caution">
    <text evidence="1">The sequence shown here is derived from an EMBL/GenBank/DDBJ whole genome shotgun (WGS) entry which is preliminary data.</text>
</comment>
<dbReference type="EMBL" id="CM044705">
    <property type="protein sequence ID" value="KAI5662338.1"/>
    <property type="molecule type" value="Genomic_DNA"/>
</dbReference>